<keyword evidence="6" id="KW-0969">Cilium</keyword>
<evidence type="ECO:0000259" key="8">
    <source>
        <dbReference type="Pfam" id="PF15911"/>
    </source>
</evidence>
<reference evidence="10 11" key="1">
    <citation type="journal article" date="2019" name="PLoS Pathog.">
        <title>Genome sequence of the bovine parasite Schistosoma bovis Tanzania.</title>
        <authorList>
            <person name="Oey H."/>
            <person name="Zakrzewski M."/>
            <person name="Gobert G."/>
            <person name="Gravermann K."/>
            <person name="Stoye J."/>
            <person name="Jones M."/>
            <person name="Mcmanus D."/>
            <person name="Krause L."/>
        </authorList>
    </citation>
    <scope>NUCLEOTIDE SEQUENCE [LARGE SCALE GENOMIC DNA]</scope>
    <source>
        <strain evidence="10 11">TAN1997</strain>
    </source>
</reference>
<name>A0A430QCE4_SCHBO</name>
<evidence type="ECO:0000313" key="10">
    <source>
        <dbReference type="EMBL" id="RTG85343.1"/>
    </source>
</evidence>
<sequence length="1158" mass="132423">MSTGSIDNNLLKYQLQWSDDGQLMAICTPQKLLHVFLSQLPLLASLASPNSTNLLARLTSLLEVTVEPIPNAKQIADLPELYRSSYLLKIETEPTFIGLGQKYLSVGINNHAWFYELTKSVISHHNLCHSITLSTEIVLISEYDYLTTVDRISLNENYAAACGPDGKLTLHWHGEIFHFNISNWNYANNYQHNCSILHIFPNAIGTRVAFVDEKGLAFIYNPANGQLIEMPEFCPSINNILWDLEDTENPLLIAYDNLRINVYRYFMNECILNNLSVIASSRKVDDMLKMPTKQITDKIQNDSILITNRNKNINNDTSRSNSLTSTKFSNDKADSNKLATGAIFGNCHLIGVTRLPNNHLPLCSINGELCMLSPTGRLLTQLLTTHQFRLYTKRKGLTIDEKNFEFTGIKKLSYHDIVTYFEQALKCGCFEDAEIFANHLDSQQIWSQLGMSCLRVMNFDLAIRCFRSIQDPGLILAVQRIQKIEDRCLLAGYIAMILKEFDKAQELFLISSEPIAALEMRRDLLHWEDALQLARNLAPKEIPFICREYAIEMEYTGDYINALMHYERALNPSSDNNEDKSLWNSKEKYDYNKEEWSKHINLCNAGIARNAIRLGDLKRGIELASTSGNSNLQKECADILEKCKHWQEAANLYELAGCYESAVIVNLKCKNYIKVSELLMHVTNTPRLHLQYAKARETDGAYKDAVEAYEAAHDFDSVIRLQLEKLNNPNEAIRILNKSHSIEGAKMIAQYFIRNNDQTKAIQYLVISKCFNIAFDLARKHKKMELYAEAIGLNASVSEYQNIAFYFENEKNWYLAGKYYLLAKQYEKAIKHLLHVPYQENSPAIDLALEVVGEANDSRLTHLVIVYLMGETDGIVKDARYLFRLYMVLKQYKEAARTAVIIANEEQINGNYRNAHDLLFSMVQELRQRNIHVPFEMFENLTLLHSYILAKVHVKNGEHLLGARMLIRVSESISKFPAHIVPILTSTVIECQKAGLKSTSFSYAAMLLRPEYRDKLDVKYRRKFETLVRRTDLKTDNVGVLSGDNGSILNQTNYSVTETSTPCPSCGSRLLETSLYCTECRSTIPYCVITRFIQVFSEILYVENYPTPICPMCNIHLTRDSIRRLIDSNDILNEWINSLNVDICEDESNEKKNIELSK</sequence>
<evidence type="ECO:0000256" key="4">
    <source>
        <dbReference type="ARBA" id="ARBA00022794"/>
    </source>
</evidence>
<feature type="domain" description="WDR19 WD40 repeat" evidence="8">
    <location>
        <begin position="56"/>
        <end position="171"/>
    </location>
</feature>
<organism evidence="10 11">
    <name type="scientific">Schistosoma bovis</name>
    <name type="common">Blood fluke</name>
    <dbReference type="NCBI Taxonomy" id="6184"/>
    <lineage>
        <taxon>Eukaryota</taxon>
        <taxon>Metazoa</taxon>
        <taxon>Spiralia</taxon>
        <taxon>Lophotrochozoa</taxon>
        <taxon>Platyhelminthes</taxon>
        <taxon>Trematoda</taxon>
        <taxon>Digenea</taxon>
        <taxon>Strigeidida</taxon>
        <taxon>Schistosomatoidea</taxon>
        <taxon>Schistosomatidae</taxon>
        <taxon>Schistosoma</taxon>
    </lineage>
</organism>
<keyword evidence="7" id="KW-0966">Cell projection</keyword>
<evidence type="ECO:0000259" key="9">
    <source>
        <dbReference type="Pfam" id="PF24762"/>
    </source>
</evidence>
<comment type="subcellular location">
    <subcellularLocation>
        <location evidence="1">Cell projection</location>
        <location evidence="1">Cilium</location>
    </subcellularLocation>
</comment>
<evidence type="ECO:0000256" key="2">
    <source>
        <dbReference type="ARBA" id="ARBA00022574"/>
    </source>
</evidence>
<dbReference type="Gene3D" id="1.25.40.470">
    <property type="match status" value="1"/>
</dbReference>
<dbReference type="InterPro" id="IPR040379">
    <property type="entry name" value="WDR19/dyf-2"/>
</dbReference>
<protein>
    <submittedName>
        <fullName evidence="10">WD repeat-containing protein 19</fullName>
    </submittedName>
</protein>
<dbReference type="InterPro" id="IPR039468">
    <property type="entry name" value="WDR19_WD40_rpt"/>
</dbReference>
<dbReference type="FunFam" id="1.25.40.470:FF:000009">
    <property type="entry name" value="WD repeat-containing protein 19 isoform X1"/>
    <property type="match status" value="1"/>
</dbReference>
<dbReference type="AlphaFoldDB" id="A0A430QCE4"/>
<keyword evidence="11" id="KW-1185">Reference proteome</keyword>
<keyword evidence="5" id="KW-0802">TPR repeat</keyword>
<dbReference type="Pfam" id="PF15911">
    <property type="entry name" value="Beta-prop_WDR19_2nd"/>
    <property type="match status" value="2"/>
</dbReference>
<evidence type="ECO:0000256" key="7">
    <source>
        <dbReference type="ARBA" id="ARBA00023273"/>
    </source>
</evidence>
<keyword evidence="3" id="KW-0677">Repeat</keyword>
<dbReference type="InterPro" id="IPR056168">
    <property type="entry name" value="TPR_IF140/IFT172/WDR19"/>
</dbReference>
<keyword evidence="2" id="KW-0853">WD repeat</keyword>
<evidence type="ECO:0000256" key="1">
    <source>
        <dbReference type="ARBA" id="ARBA00004138"/>
    </source>
</evidence>
<dbReference type="PANTHER" id="PTHR14920">
    <property type="entry name" value="OSMOTIC AVOIDANCE ABNORMAL PROTEIN 1/WD REPEAT MEMBRANE PROTEIN"/>
    <property type="match status" value="1"/>
</dbReference>
<dbReference type="GO" id="GO:0035721">
    <property type="term" value="P:intraciliary retrograde transport"/>
    <property type="evidence" value="ECO:0007669"/>
    <property type="project" value="InterPro"/>
</dbReference>
<evidence type="ECO:0000256" key="6">
    <source>
        <dbReference type="ARBA" id="ARBA00023069"/>
    </source>
</evidence>
<dbReference type="Pfam" id="PF24762">
    <property type="entry name" value="TPR_IF140-IFT172"/>
    <property type="match status" value="1"/>
</dbReference>
<dbReference type="InterPro" id="IPR036322">
    <property type="entry name" value="WD40_repeat_dom_sf"/>
</dbReference>
<keyword evidence="4" id="KW-0970">Cilium biogenesis/degradation</keyword>
<proteinExistence type="predicted"/>
<dbReference type="GO" id="GO:0005929">
    <property type="term" value="C:cilium"/>
    <property type="evidence" value="ECO:0007669"/>
    <property type="project" value="UniProtKB-SubCell"/>
</dbReference>
<evidence type="ECO:0000256" key="3">
    <source>
        <dbReference type="ARBA" id="ARBA00022737"/>
    </source>
</evidence>
<accession>A0A430QCE4</accession>
<feature type="domain" description="WDR19 WD40 repeat" evidence="8">
    <location>
        <begin position="173"/>
        <end position="269"/>
    </location>
</feature>
<dbReference type="Proteomes" id="UP000290809">
    <property type="component" value="Unassembled WGS sequence"/>
</dbReference>
<dbReference type="STRING" id="6184.A0A430QCE4"/>
<gene>
    <name evidence="10" type="ORF">DC041_0006673</name>
</gene>
<feature type="domain" description="IF140/IFT172/WDR19 TPR" evidence="9">
    <location>
        <begin position="627"/>
        <end position="834"/>
    </location>
</feature>
<evidence type="ECO:0000256" key="5">
    <source>
        <dbReference type="ARBA" id="ARBA00022803"/>
    </source>
</evidence>
<dbReference type="EMBL" id="QMKO01001992">
    <property type="protein sequence ID" value="RTG85343.1"/>
    <property type="molecule type" value="Genomic_DNA"/>
</dbReference>
<dbReference type="GO" id="GO:0060271">
    <property type="term" value="P:cilium assembly"/>
    <property type="evidence" value="ECO:0007669"/>
    <property type="project" value="TreeGrafter"/>
</dbReference>
<dbReference type="GO" id="GO:0030991">
    <property type="term" value="C:intraciliary transport particle A"/>
    <property type="evidence" value="ECO:0007669"/>
    <property type="project" value="TreeGrafter"/>
</dbReference>
<dbReference type="GO" id="GO:0008104">
    <property type="term" value="P:intracellular protein localization"/>
    <property type="evidence" value="ECO:0007669"/>
    <property type="project" value="UniProtKB-ARBA"/>
</dbReference>
<dbReference type="SUPFAM" id="SSF50978">
    <property type="entry name" value="WD40 repeat-like"/>
    <property type="match status" value="1"/>
</dbReference>
<dbReference type="PANTHER" id="PTHR14920:SF0">
    <property type="entry name" value="WD REPEAT DOMAIN 19"/>
    <property type="match status" value="1"/>
</dbReference>
<evidence type="ECO:0000313" key="11">
    <source>
        <dbReference type="Proteomes" id="UP000290809"/>
    </source>
</evidence>
<comment type="caution">
    <text evidence="10">The sequence shown here is derived from an EMBL/GenBank/DDBJ whole genome shotgun (WGS) entry which is preliminary data.</text>
</comment>